<keyword evidence="1" id="KW-0472">Membrane</keyword>
<evidence type="ECO:0000313" key="3">
    <source>
        <dbReference type="Proteomes" id="UP000306585"/>
    </source>
</evidence>
<dbReference type="RefSeq" id="WP_138238293.1">
    <property type="nucleotide sequence ID" value="NZ_VBRY01000002.1"/>
</dbReference>
<dbReference type="AlphaFoldDB" id="A0A5R9H167"/>
<dbReference type="PIRSF" id="PIRSF004923">
    <property type="entry name" value="RseC"/>
    <property type="match status" value="1"/>
</dbReference>
<dbReference type="PANTHER" id="PTHR35867">
    <property type="entry name" value="PROTEIN RSEC"/>
    <property type="match status" value="1"/>
</dbReference>
<dbReference type="OrthoDB" id="5296124at2"/>
<name>A0A5R9H167_9PROT</name>
<dbReference type="EMBL" id="VBRY01000002">
    <property type="protein sequence ID" value="TLS68674.1"/>
    <property type="molecule type" value="Genomic_DNA"/>
</dbReference>
<dbReference type="InterPro" id="IPR026268">
    <property type="entry name" value="RseC"/>
</dbReference>
<protein>
    <submittedName>
        <fullName evidence="2">Positive regulator for alginate biosynthesis MucC</fullName>
    </submittedName>
</protein>
<sequence length="152" mass="16256">MEQKVTVVAIEGEHVLVQGRRASACGKCVGKSSCSTMGSWVERVAELRVRNSLQADVGDEIVLDVPDGLLLSLAFQLYGLPMLAFVVTGVVVRSIAVAAGWPQADALAAVAGFVAVLACYALIHRRVSSGRTRLDVRMVRVERPQAYSQSSN</sequence>
<accession>A0A5R9H167</accession>
<keyword evidence="1" id="KW-1133">Transmembrane helix</keyword>
<comment type="caution">
    <text evidence="2">The sequence shown here is derived from an EMBL/GenBank/DDBJ whole genome shotgun (WGS) entry which is preliminary data.</text>
</comment>
<feature type="transmembrane region" description="Helical" evidence="1">
    <location>
        <begin position="77"/>
        <end position="100"/>
    </location>
</feature>
<proteinExistence type="predicted"/>
<keyword evidence="1" id="KW-0812">Transmembrane</keyword>
<evidence type="ECO:0000256" key="1">
    <source>
        <dbReference type="SAM" id="Phobius"/>
    </source>
</evidence>
<dbReference type="PANTHER" id="PTHR35867:SF1">
    <property type="entry name" value="PROTEIN RSEC"/>
    <property type="match status" value="1"/>
</dbReference>
<gene>
    <name evidence="2" type="ORF">FEF65_02950</name>
</gene>
<feature type="transmembrane region" description="Helical" evidence="1">
    <location>
        <begin position="106"/>
        <end position="123"/>
    </location>
</feature>
<dbReference type="Proteomes" id="UP000306585">
    <property type="component" value="Unassembled WGS sequence"/>
</dbReference>
<keyword evidence="3" id="KW-1185">Reference proteome</keyword>
<dbReference type="Pfam" id="PF04246">
    <property type="entry name" value="RseC_MucC"/>
    <property type="match status" value="1"/>
</dbReference>
<organism evidence="2 3">
    <name type="scientific">Mariprofundus erugo</name>
    <dbReference type="NCBI Taxonomy" id="2528639"/>
    <lineage>
        <taxon>Bacteria</taxon>
        <taxon>Pseudomonadati</taxon>
        <taxon>Pseudomonadota</taxon>
        <taxon>Candidatius Mariprofundia</taxon>
        <taxon>Mariprofundales</taxon>
        <taxon>Mariprofundaceae</taxon>
        <taxon>Mariprofundus</taxon>
    </lineage>
</organism>
<evidence type="ECO:0000313" key="2">
    <source>
        <dbReference type="EMBL" id="TLS68674.1"/>
    </source>
</evidence>
<dbReference type="InterPro" id="IPR007359">
    <property type="entry name" value="SigmaE_reg_RseC_MucC"/>
</dbReference>
<reference evidence="2 3" key="1">
    <citation type="journal article" date="2019" name="Appl. Environ. Microbiol.">
        <title>Environmental Evidence and Genomic Insight of Iron-oxidizing Bacteria Preference Towards More Corrosion Resistant Stainless Steel at Higher Salinities.</title>
        <authorList>
            <person name="Garrison C.E."/>
            <person name="Price K.A."/>
            <person name="Field E.K."/>
        </authorList>
    </citation>
    <scope>NUCLEOTIDE SEQUENCE [LARGE SCALE GENOMIC DNA]</scope>
    <source>
        <strain evidence="2 3">P3</strain>
    </source>
</reference>